<dbReference type="NCBIfam" id="TIGR00049">
    <property type="entry name" value="iron-sulfur cluster assembly accessory protein"/>
    <property type="match status" value="1"/>
</dbReference>
<keyword evidence="3" id="KW-1185">Reference proteome</keyword>
<evidence type="ECO:0000313" key="2">
    <source>
        <dbReference type="EMBL" id="RCJ34168.1"/>
    </source>
</evidence>
<dbReference type="InterPro" id="IPR035903">
    <property type="entry name" value="HesB-like_dom_sf"/>
</dbReference>
<dbReference type="PROSITE" id="PS01152">
    <property type="entry name" value="HESB"/>
    <property type="match status" value="1"/>
</dbReference>
<accession>A0A367RCE1</accession>
<proteinExistence type="predicted"/>
<dbReference type="SUPFAM" id="SSF89360">
    <property type="entry name" value="HesB-like domain"/>
    <property type="match status" value="1"/>
</dbReference>
<dbReference type="Pfam" id="PF01521">
    <property type="entry name" value="Fe-S_biosyn"/>
    <property type="match status" value="1"/>
</dbReference>
<dbReference type="GO" id="GO:0016226">
    <property type="term" value="P:iron-sulfur cluster assembly"/>
    <property type="evidence" value="ECO:0007669"/>
    <property type="project" value="InterPro"/>
</dbReference>
<dbReference type="InterPro" id="IPR031108">
    <property type="entry name" value="IscA_plant_cyanobact"/>
</dbReference>
<dbReference type="PANTHER" id="PTHR47265">
    <property type="entry name" value="IRON-SULFUR ASSEMBLY PROTEIN ISCA, CHLOROPLASTIC"/>
    <property type="match status" value="1"/>
</dbReference>
<dbReference type="InterPro" id="IPR017870">
    <property type="entry name" value="FeS_cluster_insertion_CS"/>
</dbReference>
<gene>
    <name evidence="2" type="ORF">A6770_17670</name>
</gene>
<name>A0A367RCE1_9NOSO</name>
<comment type="caution">
    <text evidence="2">The sequence shown here is derived from an EMBL/GenBank/DDBJ whole genome shotgun (WGS) entry which is preliminary data.</text>
</comment>
<dbReference type="InterPro" id="IPR016092">
    <property type="entry name" value="ATAP"/>
</dbReference>
<sequence>MGFTIVKTNSMIHLSPTAASEIGRLKSKQPHALFRLAVKPGGCCGWFYDMSFDEAVKAGDRLIELNGIKAVIDAESLDYVNGLALDYSEDLMGGGFRFHNPQAIATCGCGNSFSISQ</sequence>
<dbReference type="InterPro" id="IPR000361">
    <property type="entry name" value="ATAP_core_dom"/>
</dbReference>
<dbReference type="Gene3D" id="2.60.300.12">
    <property type="entry name" value="HesB-like domain"/>
    <property type="match status" value="1"/>
</dbReference>
<evidence type="ECO:0000313" key="3">
    <source>
        <dbReference type="Proteomes" id="UP000252107"/>
    </source>
</evidence>
<dbReference type="PANTHER" id="PTHR47265:SF1">
    <property type="entry name" value="IRON-SULFUR ASSEMBLY PROTEIN ISCA, CHLOROPLASTIC"/>
    <property type="match status" value="1"/>
</dbReference>
<organism evidence="2 3">
    <name type="scientific">Nostoc minutum NIES-26</name>
    <dbReference type="NCBI Taxonomy" id="1844469"/>
    <lineage>
        <taxon>Bacteria</taxon>
        <taxon>Bacillati</taxon>
        <taxon>Cyanobacteriota</taxon>
        <taxon>Cyanophyceae</taxon>
        <taxon>Nostocales</taxon>
        <taxon>Nostocaceae</taxon>
        <taxon>Nostoc</taxon>
    </lineage>
</organism>
<dbReference type="Proteomes" id="UP000252107">
    <property type="component" value="Unassembled WGS sequence"/>
</dbReference>
<protein>
    <recommendedName>
        <fullName evidence="1">Core domain-containing protein</fullName>
    </recommendedName>
</protein>
<dbReference type="EMBL" id="LXQD01000174">
    <property type="protein sequence ID" value="RCJ34168.1"/>
    <property type="molecule type" value="Genomic_DNA"/>
</dbReference>
<dbReference type="GO" id="GO:0051537">
    <property type="term" value="F:2 iron, 2 sulfur cluster binding"/>
    <property type="evidence" value="ECO:0007669"/>
    <property type="project" value="UniProtKB-ARBA"/>
</dbReference>
<dbReference type="AlphaFoldDB" id="A0A367RCE1"/>
<reference evidence="2" key="1">
    <citation type="submission" date="2016-04" db="EMBL/GenBank/DDBJ databases">
        <authorList>
            <person name="Tabuchi Yagui T.R."/>
        </authorList>
    </citation>
    <scope>NUCLEOTIDE SEQUENCE [LARGE SCALE GENOMIC DNA]</scope>
    <source>
        <strain evidence="2">NIES-26</strain>
    </source>
</reference>
<evidence type="ECO:0000259" key="1">
    <source>
        <dbReference type="Pfam" id="PF01521"/>
    </source>
</evidence>
<feature type="domain" description="Core" evidence="1">
    <location>
        <begin position="12"/>
        <end position="111"/>
    </location>
</feature>